<dbReference type="AlphaFoldDB" id="A0A4R9BEA2"/>
<dbReference type="OrthoDB" id="4775310at2"/>
<dbReference type="Pfam" id="PF13289">
    <property type="entry name" value="SIR2_2"/>
    <property type="match status" value="1"/>
</dbReference>
<accession>A0A4R9BEA2</accession>
<sequence>MEQLRASGAEKHTTLLLGAGASTTSGLPGWDALATRLLVGSGSVDNDGTAQLLLARQDPLIVVEAARAAYGEAVWLRKVRGALYEGVASTEFSPLQLATVAHVLGGEPTETSVITLNFDILLEQALEQESGEKVLSSTTGSATAEDGSYVVHHLHGVVSPVLTESVVLTLTDFLDLISVQDSWQMALMREAIGRGALIIAGTSYRDPDVRQWLHTALKEAPIEHAAIVLLARQGFDVDKSEFAKLERALSAQWTAVGMRPVLMHDFSDAAQVIRELRHLNEDGYLAPQERTRLIWDFHAKHFAALQEIYVAELGRNAEAIRRVVGVDRLNLTLWLADGHGQLARWAAQDRVYLEAAGLRTVETGYDSPWIAGKALGSDTLLFQDLPSEHTRRWRSVLALPVPAPHPTLPTMTSAVLTIGLPDLAVKYEGSKLMWGPLLGTIGDEWSTRLTEHLFLPPTGITIGDTV</sequence>
<evidence type="ECO:0000313" key="1">
    <source>
        <dbReference type="EMBL" id="TFD81989.1"/>
    </source>
</evidence>
<dbReference type="InterPro" id="IPR029035">
    <property type="entry name" value="DHS-like_NAD/FAD-binding_dom"/>
</dbReference>
<dbReference type="EMBL" id="SOHH01000030">
    <property type="protein sequence ID" value="TFD81989.1"/>
    <property type="molecule type" value="Genomic_DNA"/>
</dbReference>
<gene>
    <name evidence="1" type="ORF">E3T48_03050</name>
</gene>
<reference evidence="1 2" key="1">
    <citation type="submission" date="2019-03" db="EMBL/GenBank/DDBJ databases">
        <title>Genomics of glacier-inhabiting Cryobacterium strains.</title>
        <authorList>
            <person name="Liu Q."/>
            <person name="Xin Y.-H."/>
        </authorList>
    </citation>
    <scope>NUCLEOTIDE SEQUENCE [LARGE SCALE GENOMIC DNA]</scope>
    <source>
        <strain evidence="1 2">Hh4</strain>
    </source>
</reference>
<protein>
    <submittedName>
        <fullName evidence="1">Uncharacterized protein</fullName>
    </submittedName>
</protein>
<evidence type="ECO:0000313" key="2">
    <source>
        <dbReference type="Proteomes" id="UP000298313"/>
    </source>
</evidence>
<name>A0A4R9BEA2_9MICO</name>
<organism evidence="1 2">
    <name type="scientific">Cryobacterium fucosi</name>
    <dbReference type="NCBI Taxonomy" id="1259157"/>
    <lineage>
        <taxon>Bacteria</taxon>
        <taxon>Bacillati</taxon>
        <taxon>Actinomycetota</taxon>
        <taxon>Actinomycetes</taxon>
        <taxon>Micrococcales</taxon>
        <taxon>Microbacteriaceae</taxon>
        <taxon>Cryobacterium</taxon>
    </lineage>
</organism>
<comment type="caution">
    <text evidence="1">The sequence shown here is derived from an EMBL/GenBank/DDBJ whole genome shotgun (WGS) entry which is preliminary data.</text>
</comment>
<dbReference type="Proteomes" id="UP000298313">
    <property type="component" value="Unassembled WGS sequence"/>
</dbReference>
<keyword evidence="2" id="KW-1185">Reference proteome</keyword>
<proteinExistence type="predicted"/>
<dbReference type="SUPFAM" id="SSF52467">
    <property type="entry name" value="DHS-like NAD/FAD-binding domain"/>
    <property type="match status" value="1"/>
</dbReference>